<comment type="caution">
    <text evidence="1">The sequence shown here is derived from an EMBL/GenBank/DDBJ whole genome shotgun (WGS) entry which is preliminary data.</text>
</comment>
<dbReference type="AlphaFoldDB" id="A0A7W5E039"/>
<sequence length="42" mass="4765">MKNIHACLQELGVDEHRVRYENFNSKEEIVAPAPARSAVNEV</sequence>
<organism evidence="1 2">
    <name type="scientific">Aporhodopirellula rubra</name>
    <dbReference type="NCBI Taxonomy" id="980271"/>
    <lineage>
        <taxon>Bacteria</taxon>
        <taxon>Pseudomonadati</taxon>
        <taxon>Planctomycetota</taxon>
        <taxon>Planctomycetia</taxon>
        <taxon>Pirellulales</taxon>
        <taxon>Pirellulaceae</taxon>
        <taxon>Aporhodopirellula</taxon>
    </lineage>
</organism>
<reference evidence="1 2" key="1">
    <citation type="submission" date="2020-08" db="EMBL/GenBank/DDBJ databases">
        <title>Genomic Encyclopedia of Type Strains, Phase III (KMG-III): the genomes of soil and plant-associated and newly described type strains.</title>
        <authorList>
            <person name="Whitman W."/>
        </authorList>
    </citation>
    <scope>NUCLEOTIDE SEQUENCE [LARGE SCALE GENOMIC DNA]</scope>
    <source>
        <strain evidence="1 2">CECT 8075</strain>
    </source>
</reference>
<dbReference type="Proteomes" id="UP000536179">
    <property type="component" value="Unassembled WGS sequence"/>
</dbReference>
<name>A0A7W5E039_9BACT</name>
<protein>
    <submittedName>
        <fullName evidence="1">Ferredoxin-NADP reductase</fullName>
    </submittedName>
</protein>
<evidence type="ECO:0000313" key="1">
    <source>
        <dbReference type="EMBL" id="MBB3206807.1"/>
    </source>
</evidence>
<accession>A0A7W5E039</accession>
<gene>
    <name evidence="1" type="ORF">FHS27_002619</name>
</gene>
<dbReference type="EMBL" id="JACHXU010000007">
    <property type="protein sequence ID" value="MBB3206807.1"/>
    <property type="molecule type" value="Genomic_DNA"/>
</dbReference>
<keyword evidence="2" id="KW-1185">Reference proteome</keyword>
<dbReference type="RefSeq" id="WP_261363927.1">
    <property type="nucleotide sequence ID" value="NZ_JACHXU010000007.1"/>
</dbReference>
<proteinExistence type="predicted"/>
<evidence type="ECO:0000313" key="2">
    <source>
        <dbReference type="Proteomes" id="UP000536179"/>
    </source>
</evidence>